<dbReference type="RefSeq" id="WP_039360543.1">
    <property type="nucleotide sequence ID" value="NZ_AP018358.1"/>
</dbReference>
<sequence length="62" mass="6973">MFVSRQSAGYAQPVPEACVQILKDDFIRIRIVYDAAIQLTPAVVRNDYGINAKACLRFNVSR</sequence>
<dbReference type="EMBL" id="JAENIB010000006">
    <property type="protein sequence ID" value="MBK1931553.1"/>
    <property type="molecule type" value="Genomic_DNA"/>
</dbReference>
<dbReference type="Proteomes" id="UP000664048">
    <property type="component" value="Unassembled WGS sequence"/>
</dbReference>
<organism evidence="1 4">
    <name type="scientific">Burkholderia contaminans</name>
    <dbReference type="NCBI Taxonomy" id="488447"/>
    <lineage>
        <taxon>Bacteria</taxon>
        <taxon>Pseudomonadati</taxon>
        <taxon>Pseudomonadota</taxon>
        <taxon>Betaproteobacteria</taxon>
        <taxon>Burkholderiales</taxon>
        <taxon>Burkholderiaceae</taxon>
        <taxon>Burkholderia</taxon>
        <taxon>Burkholderia cepacia complex</taxon>
    </lineage>
</organism>
<reference evidence="1" key="1">
    <citation type="submission" date="2021-01" db="EMBL/GenBank/DDBJ databases">
        <title>Outbreak of Burkholderia contaminns endophthalmitis traced to a clinical ventilation system.</title>
        <authorList>
            <person name="Lipuma J."/>
            <person name="Spilker T."/>
            <person name="Kratholm J."/>
        </authorList>
    </citation>
    <scope>NUCLEOTIDE SEQUENCE</scope>
    <source>
        <strain evidence="1">HI4954</strain>
    </source>
</reference>
<evidence type="ECO:0000313" key="6">
    <source>
        <dbReference type="Proteomes" id="UP001220209"/>
    </source>
</evidence>
<reference evidence="2 5" key="2">
    <citation type="submission" date="2021-03" db="EMBL/GenBank/DDBJ databases">
        <title>Clinical course, treatment and visual outcome of an outbreak of Burkholderia contaminans endophthalmitis following cataract surgery.</title>
        <authorList>
            <person name="Lind C."/>
            <person name="Olsen K."/>
            <person name="Angelsen N.K."/>
            <person name="Krefting E.A."/>
            <person name="Fossen K."/>
            <person name="Gravningen K."/>
            <person name="Depoorter E."/>
            <person name="Vandamme P."/>
            <person name="Bertelsen G."/>
        </authorList>
    </citation>
    <scope>NUCLEOTIDE SEQUENCE [LARGE SCALE GENOMIC DNA]</scope>
    <source>
        <strain evidence="2 5">51242556</strain>
    </source>
</reference>
<name>A0A1E3G0S8_9BURK</name>
<protein>
    <submittedName>
        <fullName evidence="1">Uncharacterized protein</fullName>
    </submittedName>
</protein>
<keyword evidence="5" id="KW-1185">Reference proteome</keyword>
<dbReference type="EMBL" id="JAGEMX010000006">
    <property type="protein sequence ID" value="MBO1831578.1"/>
    <property type="molecule type" value="Genomic_DNA"/>
</dbReference>
<dbReference type="Proteomes" id="UP001220209">
    <property type="component" value="Chromosome 1"/>
</dbReference>
<evidence type="ECO:0000313" key="5">
    <source>
        <dbReference type="Proteomes" id="UP000664048"/>
    </source>
</evidence>
<evidence type="ECO:0000313" key="1">
    <source>
        <dbReference type="EMBL" id="MBK1931553.1"/>
    </source>
</evidence>
<dbReference type="EMBL" id="CP090640">
    <property type="protein sequence ID" value="WFN17878.1"/>
    <property type="molecule type" value="Genomic_DNA"/>
</dbReference>
<dbReference type="GeneID" id="93194283"/>
<dbReference type="Proteomes" id="UP000611459">
    <property type="component" value="Unassembled WGS sequence"/>
</dbReference>
<evidence type="ECO:0000313" key="4">
    <source>
        <dbReference type="Proteomes" id="UP000611459"/>
    </source>
</evidence>
<accession>A0A1E3G0S8</accession>
<gene>
    <name evidence="2" type="ORF">J4M89_19580</name>
    <name evidence="1" type="ORF">JIN94_16830</name>
    <name evidence="3" type="ORF">LXE91_02185</name>
</gene>
<evidence type="ECO:0000313" key="2">
    <source>
        <dbReference type="EMBL" id="MBO1831578.1"/>
    </source>
</evidence>
<reference evidence="3 6" key="3">
    <citation type="submission" date="2021-12" db="EMBL/GenBank/DDBJ databases">
        <title>Genomic and phenotypic characterization of three Burkholderia contaminans isolates recovered from different sources.</title>
        <authorList>
            <person name="Lopez De Volder A."/>
            <person name="Fan Y."/>
            <person name="Nunvar J."/>
            <person name="Herrera T."/>
            <person name="Timp W."/>
            <person name="Degrossi J."/>
        </authorList>
    </citation>
    <scope>NUCLEOTIDE SEQUENCE [LARGE SCALE GENOMIC DNA]</scope>
    <source>
        <strain evidence="3 6">LMG 23361</strain>
    </source>
</reference>
<dbReference type="OrthoDB" id="9005973at2"/>
<dbReference type="AlphaFoldDB" id="A0A1E3G0S8"/>
<evidence type="ECO:0000313" key="3">
    <source>
        <dbReference type="EMBL" id="WFN17878.1"/>
    </source>
</evidence>
<proteinExistence type="predicted"/>